<feature type="signal peptide" evidence="1">
    <location>
        <begin position="1"/>
        <end position="18"/>
    </location>
</feature>
<dbReference type="KEGG" id="fte:Fluta_3331"/>
<evidence type="ECO:0008006" key="4">
    <source>
        <dbReference type="Google" id="ProtNLM"/>
    </source>
</evidence>
<reference evidence="3" key="2">
    <citation type="submission" date="2011-02" db="EMBL/GenBank/DDBJ databases">
        <title>The complete genome of Fluviicola taffensis DSM 16823.</title>
        <authorList>
            <consortium name="US DOE Joint Genome Institute (JGI-PGF)"/>
            <person name="Lucas S."/>
            <person name="Copeland A."/>
            <person name="Lapidus A."/>
            <person name="Bruce D."/>
            <person name="Goodwin L."/>
            <person name="Pitluck S."/>
            <person name="Kyrpides N."/>
            <person name="Mavromatis K."/>
            <person name="Ivanova N."/>
            <person name="Mikhailova N."/>
            <person name="Pagani I."/>
            <person name="Chertkov O."/>
            <person name="Detter J.C."/>
            <person name="Han C."/>
            <person name="Tapia R."/>
            <person name="Land M."/>
            <person name="Hauser L."/>
            <person name="Markowitz V."/>
            <person name="Cheng J.-F."/>
            <person name="Hugenholtz P."/>
            <person name="Woyke T."/>
            <person name="Wu D."/>
            <person name="Tindall B."/>
            <person name="Pomrenke H.G."/>
            <person name="Brambilla E."/>
            <person name="Klenk H.-P."/>
            <person name="Eisen J.A."/>
        </authorList>
    </citation>
    <scope>NUCLEOTIDE SEQUENCE [LARGE SCALE GENOMIC DNA]</scope>
    <source>
        <strain evidence="3">DSM 16823 / RW262 / RW262</strain>
    </source>
</reference>
<dbReference type="Proteomes" id="UP000007463">
    <property type="component" value="Chromosome"/>
</dbReference>
<keyword evidence="1" id="KW-0732">Signal</keyword>
<dbReference type="SUPFAM" id="SSF82185">
    <property type="entry name" value="Histone H3 K4-specific methyltransferase SET7/9 N-terminal domain"/>
    <property type="match status" value="1"/>
</dbReference>
<dbReference type="Gene3D" id="2.20.110.10">
    <property type="entry name" value="Histone H3 K4-specific methyltransferase SET7/9 N-terminal domain"/>
    <property type="match status" value="1"/>
</dbReference>
<name>F2IAX9_FLUTR</name>
<evidence type="ECO:0000256" key="1">
    <source>
        <dbReference type="SAM" id="SignalP"/>
    </source>
</evidence>
<organism evidence="2 3">
    <name type="scientific">Fluviicola taffensis (strain DSM 16823 / NCIMB 13979 / RW262)</name>
    <dbReference type="NCBI Taxonomy" id="755732"/>
    <lineage>
        <taxon>Bacteria</taxon>
        <taxon>Pseudomonadati</taxon>
        <taxon>Bacteroidota</taxon>
        <taxon>Flavobacteriia</taxon>
        <taxon>Flavobacteriales</taxon>
        <taxon>Crocinitomicaceae</taxon>
        <taxon>Fluviicola</taxon>
    </lineage>
</organism>
<reference evidence="2 3" key="1">
    <citation type="journal article" date="2011" name="Stand. Genomic Sci.">
        <title>Complete genome sequence of the gliding freshwater bacterium Fluviicola taffensis type strain (RW262).</title>
        <authorList>
            <person name="Woyke T."/>
            <person name="Chertkov O."/>
            <person name="Lapidus A."/>
            <person name="Nolan M."/>
            <person name="Lucas S."/>
            <person name="Del Rio T.G."/>
            <person name="Tice H."/>
            <person name="Cheng J.F."/>
            <person name="Tapia R."/>
            <person name="Han C."/>
            <person name="Goodwin L."/>
            <person name="Pitluck S."/>
            <person name="Liolios K."/>
            <person name="Pagani I."/>
            <person name="Ivanova N."/>
            <person name="Huntemann M."/>
            <person name="Mavromatis K."/>
            <person name="Mikhailova N."/>
            <person name="Pati A."/>
            <person name="Chen A."/>
            <person name="Palaniappan K."/>
            <person name="Land M."/>
            <person name="Hauser L."/>
            <person name="Brambilla E.M."/>
            <person name="Rohde M."/>
            <person name="Mwirichia R."/>
            <person name="Sikorski J."/>
            <person name="Tindall B.J."/>
            <person name="Goker M."/>
            <person name="Bristow J."/>
            <person name="Eisen J.A."/>
            <person name="Markowitz V."/>
            <person name="Hugenholtz P."/>
            <person name="Klenk H.P."/>
            <person name="Kyrpides N.C."/>
        </authorList>
    </citation>
    <scope>NUCLEOTIDE SEQUENCE [LARGE SCALE GENOMIC DNA]</scope>
    <source>
        <strain evidence="3">DSM 16823 / RW262 / RW262</strain>
    </source>
</reference>
<sequence length="565" mass="65945" precursor="true">MKTASLLLVLTFHFSLQAGTLFEQLCVFNPNWGNYKSYVPIENERVFLSDKQYIQSHLELVIQVLNSPDLKCLNADQLRMRIRLIKVLSDYRLQGNFPLNYYKSERIPVFIDEHNTHCAVGYLMKESGFENLALKISKTDNYSWVKDLKDQEVIEWQQLSGFTLEELKLIQGAYDSYMPFALKAPNRIEIPQKPEVISVNFKQSDLLQSNSIGGTSKIWIRGEGKNGILHGRWQQNYSPSLPWILGFYQNGKREGKWLEYYQGTYALCRTEHWKDDKLNGIRTRFDRSGNVIEEIQFEDGNAIVKTNYELKQSLKYVRKPLGGDNVWTEVYDLNGGLLASGHETIHNPGNLQWFQNIELTALNTMSLSSQSYSMDLQIRKKGSSRFVQGASSVRLYSEPQLVEYIKQGDWVYYKDELDPLEVSNSVQMNQFFLSDFKRLGKEILTHVHVLPAPIDISGFDSVHVNYSDGKVNWLDGYRQQTRSRMEFEWYSVLENLQYYPIHSVPRFHSSHSKDWVKTYPLKSYGFVNENDEKISKWVHFDEFGQLIRIEEFIKPQKKEIARETN</sequence>
<evidence type="ECO:0000313" key="3">
    <source>
        <dbReference type="Proteomes" id="UP000007463"/>
    </source>
</evidence>
<dbReference type="eggNOG" id="COG2849">
    <property type="taxonomic scope" value="Bacteria"/>
</dbReference>
<dbReference type="OrthoDB" id="1466022at2"/>
<dbReference type="AlphaFoldDB" id="F2IAX9"/>
<dbReference type="HOGENOM" id="CLU_482131_0_0_10"/>
<dbReference type="RefSeq" id="WP_013688070.1">
    <property type="nucleotide sequence ID" value="NC_015321.1"/>
</dbReference>
<keyword evidence="3" id="KW-1185">Reference proteome</keyword>
<gene>
    <name evidence="2" type="ordered locus">Fluta_3331</name>
</gene>
<evidence type="ECO:0000313" key="2">
    <source>
        <dbReference type="EMBL" id="AEA45303.1"/>
    </source>
</evidence>
<accession>F2IAX9</accession>
<dbReference type="EMBL" id="CP002542">
    <property type="protein sequence ID" value="AEA45303.1"/>
    <property type="molecule type" value="Genomic_DNA"/>
</dbReference>
<protein>
    <recommendedName>
        <fullName evidence="4">MORN variant repeat-containing protein</fullName>
    </recommendedName>
</protein>
<feature type="chain" id="PRO_5003283521" description="MORN variant repeat-containing protein" evidence="1">
    <location>
        <begin position="19"/>
        <end position="565"/>
    </location>
</feature>
<proteinExistence type="predicted"/>